<dbReference type="FunFam" id="1.10.730.10:FF:000002">
    <property type="entry name" value="Leucine--tRNA ligase"/>
    <property type="match status" value="1"/>
</dbReference>
<feature type="domain" description="Methionyl/Leucyl tRNA synthetase" evidence="14">
    <location>
        <begin position="94"/>
        <end position="239"/>
    </location>
</feature>
<dbReference type="HAMAP" id="MF_00049_B">
    <property type="entry name" value="Leu_tRNA_synth_B"/>
    <property type="match status" value="1"/>
</dbReference>
<dbReference type="PANTHER" id="PTHR43740">
    <property type="entry name" value="LEUCYL-TRNA SYNTHETASE"/>
    <property type="match status" value="1"/>
</dbReference>
<evidence type="ECO:0000256" key="9">
    <source>
        <dbReference type="HAMAP-Rule" id="MF_00049"/>
    </source>
</evidence>
<dbReference type="AlphaFoldDB" id="V8CDD0"/>
<dbReference type="Pfam" id="PF08264">
    <property type="entry name" value="Anticodon_1"/>
    <property type="match status" value="1"/>
</dbReference>
<evidence type="ECO:0000256" key="2">
    <source>
        <dbReference type="ARBA" id="ARBA00022490"/>
    </source>
</evidence>
<comment type="catalytic activity">
    <reaction evidence="8 9">
        <text>tRNA(Leu) + L-leucine + ATP = L-leucyl-tRNA(Leu) + AMP + diphosphate</text>
        <dbReference type="Rhea" id="RHEA:11688"/>
        <dbReference type="Rhea" id="RHEA-COMP:9613"/>
        <dbReference type="Rhea" id="RHEA-COMP:9622"/>
        <dbReference type="ChEBI" id="CHEBI:30616"/>
        <dbReference type="ChEBI" id="CHEBI:33019"/>
        <dbReference type="ChEBI" id="CHEBI:57427"/>
        <dbReference type="ChEBI" id="CHEBI:78442"/>
        <dbReference type="ChEBI" id="CHEBI:78494"/>
        <dbReference type="ChEBI" id="CHEBI:456215"/>
        <dbReference type="EC" id="6.1.1.4"/>
    </reaction>
</comment>
<dbReference type="InterPro" id="IPR002300">
    <property type="entry name" value="aa-tRNA-synth_Ia"/>
</dbReference>
<dbReference type="InterPro" id="IPR013155">
    <property type="entry name" value="M/V/L/I-tRNA-synth_anticd-bd"/>
</dbReference>
<dbReference type="GO" id="GO:0005524">
    <property type="term" value="F:ATP binding"/>
    <property type="evidence" value="ECO:0007669"/>
    <property type="project" value="UniProtKB-UniRule"/>
</dbReference>
<dbReference type="SUPFAM" id="SSF50677">
    <property type="entry name" value="ValRS/IleRS/LeuRS editing domain"/>
    <property type="match status" value="1"/>
</dbReference>
<gene>
    <name evidence="9" type="primary">leuS</name>
    <name evidence="16" type="ORF">HMPREF2086_00442</name>
</gene>
<keyword evidence="6 9" id="KW-0648">Protein biosynthesis</keyword>
<dbReference type="InterPro" id="IPR009080">
    <property type="entry name" value="tRNAsynth_Ia_anticodon-bd"/>
</dbReference>
<keyword evidence="4 9" id="KW-0547">Nucleotide-binding</keyword>
<dbReference type="InterPro" id="IPR025709">
    <property type="entry name" value="Leu_tRNA-synth_edit"/>
</dbReference>
<evidence type="ECO:0000259" key="15">
    <source>
        <dbReference type="Pfam" id="PF13603"/>
    </source>
</evidence>
<evidence type="ECO:0000256" key="1">
    <source>
        <dbReference type="ARBA" id="ARBA00005594"/>
    </source>
</evidence>
<dbReference type="Pfam" id="PF13603">
    <property type="entry name" value="tRNA-synt_1_2"/>
    <property type="match status" value="1"/>
</dbReference>
<evidence type="ECO:0000259" key="12">
    <source>
        <dbReference type="Pfam" id="PF00133"/>
    </source>
</evidence>
<evidence type="ECO:0000256" key="7">
    <source>
        <dbReference type="ARBA" id="ARBA00023146"/>
    </source>
</evidence>
<evidence type="ECO:0000256" key="4">
    <source>
        <dbReference type="ARBA" id="ARBA00022741"/>
    </source>
</evidence>
<evidence type="ECO:0000256" key="3">
    <source>
        <dbReference type="ARBA" id="ARBA00022598"/>
    </source>
</evidence>
<organism evidence="16 17">
    <name type="scientific">Helicobacter macacae MIT 99-5501</name>
    <dbReference type="NCBI Taxonomy" id="1357400"/>
    <lineage>
        <taxon>Bacteria</taxon>
        <taxon>Pseudomonadati</taxon>
        <taxon>Campylobacterota</taxon>
        <taxon>Epsilonproteobacteria</taxon>
        <taxon>Campylobacterales</taxon>
        <taxon>Helicobacteraceae</taxon>
        <taxon>Helicobacter</taxon>
    </lineage>
</organism>
<dbReference type="InterPro" id="IPR001412">
    <property type="entry name" value="aa-tRNA-synth_I_CS"/>
</dbReference>
<feature type="compositionally biased region" description="Basic and acidic residues" evidence="11">
    <location>
        <begin position="75"/>
        <end position="85"/>
    </location>
</feature>
<dbReference type="Gene3D" id="1.10.730.10">
    <property type="entry name" value="Isoleucyl-tRNA Synthetase, Domain 1"/>
    <property type="match status" value="1"/>
</dbReference>
<dbReference type="SUPFAM" id="SSF47323">
    <property type="entry name" value="Anticodon-binding domain of a subclass of class I aminoacyl-tRNA synthetases"/>
    <property type="match status" value="1"/>
</dbReference>
<evidence type="ECO:0000256" key="8">
    <source>
        <dbReference type="ARBA" id="ARBA00047469"/>
    </source>
</evidence>
<comment type="caution">
    <text evidence="16">The sequence shown here is derived from an EMBL/GenBank/DDBJ whole genome shotgun (WGS) entry which is preliminary data.</text>
</comment>
<dbReference type="InterPro" id="IPR009008">
    <property type="entry name" value="Val/Leu/Ile-tRNA-synth_edit"/>
</dbReference>
<feature type="domain" description="Leucyl-tRNA synthetase editing" evidence="15">
    <location>
        <begin position="280"/>
        <end position="491"/>
    </location>
</feature>
<keyword evidence="3 9" id="KW-0436">Ligase</keyword>
<feature type="domain" description="Aminoacyl-tRNA synthetase class Ia" evidence="12">
    <location>
        <begin position="505"/>
        <end position="706"/>
    </location>
</feature>
<dbReference type="GO" id="GO:0006429">
    <property type="term" value="P:leucyl-tRNA aminoacylation"/>
    <property type="evidence" value="ECO:0007669"/>
    <property type="project" value="UniProtKB-UniRule"/>
</dbReference>
<dbReference type="Gene3D" id="3.10.20.590">
    <property type="match status" value="1"/>
</dbReference>
<comment type="subcellular location">
    <subcellularLocation>
        <location evidence="9">Cytoplasm</location>
    </subcellularLocation>
</comment>
<evidence type="ECO:0000259" key="13">
    <source>
        <dbReference type="Pfam" id="PF08264"/>
    </source>
</evidence>
<reference evidence="16 17" key="1">
    <citation type="journal article" date="2014" name="Genome Announc.">
        <title>Draft genome sequences of six enterohepatic helicobacter species isolated from humans and one from rhesus macaques.</title>
        <authorList>
            <person name="Shen Z."/>
            <person name="Sheh A."/>
            <person name="Young S.K."/>
            <person name="Abouelliel A."/>
            <person name="Ward D.V."/>
            <person name="Earl A.M."/>
            <person name="Fox J.G."/>
        </authorList>
    </citation>
    <scope>NUCLEOTIDE SEQUENCE [LARGE SCALE GENOMIC DNA]</scope>
    <source>
        <strain evidence="16 17">MIT 99-5501</strain>
    </source>
</reference>
<dbReference type="eggNOG" id="COG0495">
    <property type="taxonomic scope" value="Bacteria"/>
</dbReference>
<evidence type="ECO:0000313" key="17">
    <source>
        <dbReference type="Proteomes" id="UP000018731"/>
    </source>
</evidence>
<feature type="binding site" evidence="9">
    <location>
        <position position="670"/>
    </location>
    <ligand>
        <name>ATP</name>
        <dbReference type="ChEBI" id="CHEBI:30616"/>
    </ligand>
</feature>
<dbReference type="EC" id="6.1.1.4" evidence="9"/>
<feature type="compositionally biased region" description="Polar residues" evidence="11">
    <location>
        <begin position="64"/>
        <end position="74"/>
    </location>
</feature>
<evidence type="ECO:0000256" key="6">
    <source>
        <dbReference type="ARBA" id="ARBA00022917"/>
    </source>
</evidence>
<proteinExistence type="inferred from homology"/>
<comment type="similarity">
    <text evidence="1 9 10">Belongs to the class-I aminoacyl-tRNA synthetase family.</text>
</comment>
<dbReference type="InterPro" id="IPR002302">
    <property type="entry name" value="Leu-tRNA-ligase"/>
</dbReference>
<feature type="compositionally biased region" description="Polar residues" evidence="11">
    <location>
        <begin position="32"/>
        <end position="46"/>
    </location>
</feature>
<name>V8CDD0_9HELI</name>
<dbReference type="PATRIC" id="fig|1357400.3.peg.597"/>
<evidence type="ECO:0000313" key="16">
    <source>
        <dbReference type="EMBL" id="ETD25107.1"/>
    </source>
</evidence>
<keyword evidence="5 9" id="KW-0067">ATP-binding</keyword>
<feature type="compositionally biased region" description="Basic and acidic residues" evidence="11">
    <location>
        <begin position="47"/>
        <end position="63"/>
    </location>
</feature>
<feature type="short sequence motif" description="'KMSKS' region" evidence="9">
    <location>
        <begin position="667"/>
        <end position="671"/>
    </location>
</feature>
<dbReference type="NCBIfam" id="TIGR00396">
    <property type="entry name" value="leuS_bact"/>
    <property type="match status" value="1"/>
</dbReference>
<keyword evidence="17" id="KW-1185">Reference proteome</keyword>
<dbReference type="Gene3D" id="3.40.50.620">
    <property type="entry name" value="HUPs"/>
    <property type="match status" value="2"/>
</dbReference>
<accession>V8CDD0</accession>
<dbReference type="PROSITE" id="PS00178">
    <property type="entry name" value="AA_TRNA_LIGASE_I"/>
    <property type="match status" value="1"/>
</dbReference>
<dbReference type="Pfam" id="PF00133">
    <property type="entry name" value="tRNA-synt_1"/>
    <property type="match status" value="1"/>
</dbReference>
<dbReference type="OrthoDB" id="9810365at2"/>
<evidence type="ECO:0000256" key="5">
    <source>
        <dbReference type="ARBA" id="ARBA00022840"/>
    </source>
</evidence>
<keyword evidence="7 9" id="KW-0030">Aminoacyl-tRNA synthetase</keyword>
<feature type="short sequence motif" description="'HIGH' region" evidence="9">
    <location>
        <begin position="100"/>
        <end position="110"/>
    </location>
</feature>
<keyword evidence="2 9" id="KW-0963">Cytoplasm</keyword>
<dbReference type="Pfam" id="PF09334">
    <property type="entry name" value="tRNA-synt_1g"/>
    <property type="match status" value="1"/>
</dbReference>
<dbReference type="GO" id="GO:0005829">
    <property type="term" value="C:cytosol"/>
    <property type="evidence" value="ECO:0007669"/>
    <property type="project" value="TreeGrafter"/>
</dbReference>
<evidence type="ECO:0000256" key="11">
    <source>
        <dbReference type="SAM" id="MobiDB-lite"/>
    </source>
</evidence>
<evidence type="ECO:0000259" key="14">
    <source>
        <dbReference type="Pfam" id="PF09334"/>
    </source>
</evidence>
<dbReference type="HOGENOM" id="CLU_004427_0_0_7"/>
<dbReference type="FunFam" id="3.40.50.620:FF:000003">
    <property type="entry name" value="Leucine--tRNA ligase"/>
    <property type="match status" value="1"/>
</dbReference>
<dbReference type="EMBL" id="AZJI01000001">
    <property type="protein sequence ID" value="ETD25107.1"/>
    <property type="molecule type" value="Genomic_DNA"/>
</dbReference>
<dbReference type="GO" id="GO:0002161">
    <property type="term" value="F:aminoacyl-tRNA deacylase activity"/>
    <property type="evidence" value="ECO:0007669"/>
    <property type="project" value="InterPro"/>
</dbReference>
<protein>
    <recommendedName>
        <fullName evidence="9">Leucine--tRNA ligase</fullName>
        <ecNumber evidence="9">6.1.1.4</ecNumber>
    </recommendedName>
    <alternativeName>
        <fullName evidence="9">Leucyl-tRNA synthetase</fullName>
        <shortName evidence="9">LeuRS</shortName>
    </alternativeName>
</protein>
<dbReference type="GO" id="GO:0004823">
    <property type="term" value="F:leucine-tRNA ligase activity"/>
    <property type="evidence" value="ECO:0007669"/>
    <property type="project" value="UniProtKB-UniRule"/>
</dbReference>
<dbReference type="InterPro" id="IPR015413">
    <property type="entry name" value="Methionyl/Leucyl_tRNA_Synth"/>
</dbReference>
<feature type="domain" description="Methionyl/Valyl/Leucyl/Isoleucyl-tRNA synthetase anticodon-binding" evidence="13">
    <location>
        <begin position="765"/>
        <end position="873"/>
    </location>
</feature>
<dbReference type="Proteomes" id="UP000018731">
    <property type="component" value="Unassembled WGS sequence"/>
</dbReference>
<dbReference type="SUPFAM" id="SSF52374">
    <property type="entry name" value="Nucleotidylyl transferase"/>
    <property type="match status" value="1"/>
</dbReference>
<dbReference type="STRING" id="1357400.HMPREF2086_00442"/>
<sequence>MQDYNPKTIEKKWQGFWQENACFEPLHTKVGNNATGQLSKQNSGTNDKSHNSEAHNDKSHNDEASNSEATNNKTSNEKTRNEHSQVDFSLPKKYILSMLPYPSGKIHMGHVRNYCIGDALARHYRKMGHNVLHPMGWDSFGMPAENAAIKHKIHPKKWTYENIDTMREELESLGLSFSKEREFATSDAIYTRFEQDFFIQMWERGLIYRKEAFLNWCPNDKTVLANEQVIDGKCWRCDTPVVQKEMSQYYMKITAYAEELLRDLEGLEGHWANQVITMQRNWIGKSRGLEFDLELDSPSLKKLGLKAGEQDCRVRVFTTRPDTIYGVTYCALAPEHSIVKRVLELGVLEGKVSEAIKAMQNTSERARASAEKIGFDLGLSLTHPLTGEKLPLWVANYVLIEYGSGAVMAVPAHDERDLEFAKKYALPIKRVVKSIAKSEFKQPDTQSSKKQANEAGQELTEAFVNDGVLVDSAEFSGLSSEQARAKIIAHFELHALGKGVTNYKLRDWGVSRQRYWGAPIPMVHCEKCGIVPEKIQNLPITLPDDIVIDGEGNPLDKHSEWKHCVCPKCGAKALRESDTMDTFVESSWYFLRYTTPRELWEKGAFDEDSLRYWLNVDEYIGGIEHAILHLLYARFFTKVLRDLGYVKIDEPFANLLTQGMVLKDGAKMSKSKGNVVDPNALIAKYGADSARLFVLFAAPPVRELEWNDSAVEGSYRFIRRLYERAKNASKTRSLPQIDASALNEEQKNARKKVYEAAQKSQAVFEKRANGYNFNTLIAACMEALNALTVLESSESDALNSEIWTEGYFILLNILEPIIPHIAWELSEELFGRENFAPIAIDKKALESSQITLAITINGKKRAEISTSAGASEEEILHLAKQSAQKWLENKEIKKQILVPNKLVNFVVI</sequence>
<dbReference type="InterPro" id="IPR014729">
    <property type="entry name" value="Rossmann-like_a/b/a_fold"/>
</dbReference>
<dbReference type="PANTHER" id="PTHR43740:SF2">
    <property type="entry name" value="LEUCINE--TRNA LIGASE, MITOCHONDRIAL"/>
    <property type="match status" value="1"/>
</dbReference>
<dbReference type="PRINTS" id="PR00985">
    <property type="entry name" value="TRNASYNTHLEU"/>
</dbReference>
<evidence type="ECO:0000256" key="10">
    <source>
        <dbReference type="RuleBase" id="RU363035"/>
    </source>
</evidence>
<feature type="region of interest" description="Disordered" evidence="11">
    <location>
        <begin position="32"/>
        <end position="86"/>
    </location>
</feature>
<dbReference type="CDD" id="cd07958">
    <property type="entry name" value="Anticodon_Ia_Leu_BEm"/>
    <property type="match status" value="1"/>
</dbReference>